<sequence>MRIETRCAKARADATLGVALPNEPFPNLNDRASIKKIIREMIIGSYLMLAGCVVAAALVVGALWWWLG</sequence>
<keyword evidence="1" id="KW-1133">Transmembrane helix</keyword>
<comment type="caution">
    <text evidence="2">The sequence shown here is derived from an EMBL/GenBank/DDBJ whole genome shotgun (WGS) entry which is preliminary data.</text>
</comment>
<dbReference type="RefSeq" id="WP_320298424.1">
    <property type="nucleotide sequence ID" value="NZ_JAVIIU010000016.1"/>
</dbReference>
<evidence type="ECO:0000313" key="3">
    <source>
        <dbReference type="Proteomes" id="UP001280156"/>
    </source>
</evidence>
<keyword evidence="3" id="KW-1185">Reference proteome</keyword>
<dbReference type="EMBL" id="JAVIIV010000028">
    <property type="protein sequence ID" value="MDX8489251.1"/>
    <property type="molecule type" value="Genomic_DNA"/>
</dbReference>
<keyword evidence="1" id="KW-0812">Transmembrane</keyword>
<reference evidence="2 3" key="1">
    <citation type="submission" date="2023-08" db="EMBL/GenBank/DDBJ databases">
        <title>Implementing the SeqCode for naming new Mesorhizobium species isolated from Vachellia karroo root nodules.</title>
        <authorList>
            <person name="Van Lill M."/>
        </authorList>
    </citation>
    <scope>NUCLEOTIDE SEQUENCE [LARGE SCALE GENOMIC DNA]</scope>
    <source>
        <strain evidence="2 3">VK2B</strain>
    </source>
</reference>
<proteinExistence type="predicted"/>
<accession>A0ABU4YQJ0</accession>
<evidence type="ECO:0000313" key="2">
    <source>
        <dbReference type="EMBL" id="MDX8489251.1"/>
    </source>
</evidence>
<name>A0ABU4YQJ0_9HYPH</name>
<protein>
    <submittedName>
        <fullName evidence="2">Uncharacterized protein</fullName>
    </submittedName>
</protein>
<feature type="transmembrane region" description="Helical" evidence="1">
    <location>
        <begin position="41"/>
        <end position="67"/>
    </location>
</feature>
<dbReference type="Proteomes" id="UP001280156">
    <property type="component" value="Unassembled WGS sequence"/>
</dbReference>
<organism evidence="2 3">
    <name type="scientific">Mesorhizobium humile</name>
    <dbReference type="NCBI Taxonomy" id="3072313"/>
    <lineage>
        <taxon>Bacteria</taxon>
        <taxon>Pseudomonadati</taxon>
        <taxon>Pseudomonadota</taxon>
        <taxon>Alphaproteobacteria</taxon>
        <taxon>Hyphomicrobiales</taxon>
        <taxon>Phyllobacteriaceae</taxon>
        <taxon>Mesorhizobium</taxon>
    </lineage>
</organism>
<gene>
    <name evidence="2" type="ORF">RFM52_29175</name>
</gene>
<keyword evidence="1" id="KW-0472">Membrane</keyword>
<evidence type="ECO:0000256" key="1">
    <source>
        <dbReference type="SAM" id="Phobius"/>
    </source>
</evidence>